<dbReference type="Proteomes" id="UP001642484">
    <property type="component" value="Unassembled WGS sequence"/>
</dbReference>
<evidence type="ECO:0000313" key="2">
    <source>
        <dbReference type="Proteomes" id="UP001642484"/>
    </source>
</evidence>
<evidence type="ECO:0000313" key="1">
    <source>
        <dbReference type="EMBL" id="CAK9093493.1"/>
    </source>
</evidence>
<keyword evidence="2" id="KW-1185">Reference proteome</keyword>
<organism evidence="1 2">
    <name type="scientific">Durusdinium trenchii</name>
    <dbReference type="NCBI Taxonomy" id="1381693"/>
    <lineage>
        <taxon>Eukaryota</taxon>
        <taxon>Sar</taxon>
        <taxon>Alveolata</taxon>
        <taxon>Dinophyceae</taxon>
        <taxon>Suessiales</taxon>
        <taxon>Symbiodiniaceae</taxon>
        <taxon>Durusdinium</taxon>
    </lineage>
</organism>
<protein>
    <submittedName>
        <fullName evidence="1">Uncharacterized protein</fullName>
    </submittedName>
</protein>
<comment type="caution">
    <text evidence="1">The sequence shown here is derived from an EMBL/GenBank/DDBJ whole genome shotgun (WGS) entry which is preliminary data.</text>
</comment>
<accession>A0ABP0QZL7</accession>
<reference evidence="1 2" key="1">
    <citation type="submission" date="2024-02" db="EMBL/GenBank/DDBJ databases">
        <authorList>
            <person name="Chen Y."/>
            <person name="Shah S."/>
            <person name="Dougan E. K."/>
            <person name="Thang M."/>
            <person name="Chan C."/>
        </authorList>
    </citation>
    <scope>NUCLEOTIDE SEQUENCE [LARGE SCALE GENOMIC DNA]</scope>
</reference>
<gene>
    <name evidence="1" type="ORF">CCMP2556_LOCUS44671</name>
</gene>
<proteinExistence type="predicted"/>
<dbReference type="EMBL" id="CAXAMN010025223">
    <property type="protein sequence ID" value="CAK9093493.1"/>
    <property type="molecule type" value="Genomic_DNA"/>
</dbReference>
<name>A0ABP0QZL7_9DINO</name>
<feature type="non-terminal residue" evidence="1">
    <location>
        <position position="1"/>
    </location>
</feature>
<sequence>DHVLSNLNVIRMDLQRLLRRRPNLLRRHPHLRRDGADGAEVAEDLTMILLAAALADQTALLRSVHLQSLHPRSLLHEL</sequence>